<dbReference type="Proteomes" id="UP001169006">
    <property type="component" value="Unassembled WGS sequence"/>
</dbReference>
<evidence type="ECO:0000256" key="8">
    <source>
        <dbReference type="ARBA" id="ARBA00023136"/>
    </source>
</evidence>
<sequence>MQRFLHTLSKRNDLFLAFLLVCIVFMMILPLPIVIVDTLIGINLTISAILLMVALYLKDVVQLSSFPSLLLITTLFRLALAISTTRLILLHANAGHIVETFGKFVVGGNLVVGVVIFLILTIVNFMVITKGSERVAEVSARFSLDSMPGKQMSIDSDMRAGLIDLEEAKRRRGKLEKESQLYGAMDGAMKFVKGDAVAGLIIIAVNMIGGITIGTLQKGMPVADAGQVYTLLTIGDGLVQQIPALFISITAGFIVTRVSSEENDNLGSDIGSQLMYEPKALLITAVILCIFAVIPGFPTMVFAMLALVVGGGGFVSMRNRKAVGRNERSGEMPALAAALAPQGQVPKFPEEDDAPVEAVTFALTVPLIVDIAASVRSSIRPDKLDREVARVRRALYFDLGVPFPGINLRLNENLRDGEYRILVNEIPVASGAARPGYFIARETEANLKMFGVPFERGDDFLPGTPSLWVQVKYLPILEKASVQVMTLSSMLTFHLAHVLKAHAHEFIGVQETMFLMNQMQKNFGELTREVTRLLPVTTITDVLQRLVSEDISIRDMRTVLEALVTWGQREKDPIMLTEYVRGALSRYITHKFSGGQNMIPAFLLAKEIEDAVRGAIRQTSGASYLALAPDVHRQIIDSIRSVAGNPAPRAISPVILAPMDIRRFMRKVVERDFPTTAVLSYQELSPTANIQPLERIKLHNAVSHLAAE</sequence>
<dbReference type="Pfam" id="PF00771">
    <property type="entry name" value="FHIPEP"/>
    <property type="match status" value="1"/>
</dbReference>
<dbReference type="EMBL" id="JAUKWQ010000004">
    <property type="protein sequence ID" value="MDO1583207.1"/>
    <property type="molecule type" value="Genomic_DNA"/>
</dbReference>
<evidence type="ECO:0000313" key="10">
    <source>
        <dbReference type="EMBL" id="MDO1583207.1"/>
    </source>
</evidence>
<evidence type="ECO:0000256" key="9">
    <source>
        <dbReference type="SAM" id="Phobius"/>
    </source>
</evidence>
<feature type="transmembrane region" description="Helical" evidence="9">
    <location>
        <begin position="39"/>
        <end position="57"/>
    </location>
</feature>
<dbReference type="PRINTS" id="PR00949">
    <property type="entry name" value="TYPE3IMAPROT"/>
</dbReference>
<accession>A0ABT8SZY5</accession>
<keyword evidence="4" id="KW-1003">Cell membrane</keyword>
<reference evidence="10" key="2">
    <citation type="submission" date="2023-07" db="EMBL/GenBank/DDBJ databases">
        <authorList>
            <person name="Sun H."/>
        </authorList>
    </citation>
    <scope>NUCLEOTIDE SEQUENCE</scope>
    <source>
        <strain evidence="10">05753</strain>
    </source>
</reference>
<keyword evidence="7 9" id="KW-1133">Transmembrane helix</keyword>
<evidence type="ECO:0000256" key="1">
    <source>
        <dbReference type="ARBA" id="ARBA00004429"/>
    </source>
</evidence>
<keyword evidence="6 9" id="KW-0812">Transmembrane</keyword>
<dbReference type="PROSITE" id="PS00994">
    <property type="entry name" value="FHIPEP"/>
    <property type="match status" value="1"/>
</dbReference>
<name>A0ABT8SZY5_9HYPH</name>
<protein>
    <submittedName>
        <fullName evidence="10">Type III secretion system export apparatus subunit SctV</fullName>
    </submittedName>
</protein>
<evidence type="ECO:0000256" key="2">
    <source>
        <dbReference type="ARBA" id="ARBA00008835"/>
    </source>
</evidence>
<gene>
    <name evidence="10" type="primary">sctV</name>
    <name evidence="10" type="ORF">Q2T52_14035</name>
</gene>
<keyword evidence="11" id="KW-1185">Reference proteome</keyword>
<dbReference type="InterPro" id="IPR025505">
    <property type="entry name" value="FHIPEP_CS"/>
</dbReference>
<dbReference type="NCBIfam" id="TIGR01399">
    <property type="entry name" value="hrcV"/>
    <property type="match status" value="1"/>
</dbReference>
<dbReference type="Gene3D" id="3.40.30.60">
    <property type="entry name" value="FHIPEP family, domain 1"/>
    <property type="match status" value="1"/>
</dbReference>
<proteinExistence type="inferred from homology"/>
<dbReference type="InterPro" id="IPR042194">
    <property type="entry name" value="FHIPEP_1"/>
</dbReference>
<feature type="transmembrane region" description="Helical" evidence="9">
    <location>
        <begin position="276"/>
        <end position="294"/>
    </location>
</feature>
<comment type="caution">
    <text evidence="10">The sequence shown here is derived from an EMBL/GenBank/DDBJ whole genome shotgun (WGS) entry which is preliminary data.</text>
</comment>
<feature type="transmembrane region" description="Helical" evidence="9">
    <location>
        <begin position="12"/>
        <end position="33"/>
    </location>
</feature>
<evidence type="ECO:0000256" key="3">
    <source>
        <dbReference type="ARBA" id="ARBA00022448"/>
    </source>
</evidence>
<evidence type="ECO:0000313" key="11">
    <source>
        <dbReference type="Proteomes" id="UP001169006"/>
    </source>
</evidence>
<dbReference type="InterPro" id="IPR006302">
    <property type="entry name" value="T3SS_HrcV"/>
</dbReference>
<feature type="transmembrane region" description="Helical" evidence="9">
    <location>
        <begin position="196"/>
        <end position="217"/>
    </location>
</feature>
<keyword evidence="8 9" id="KW-0472">Membrane</keyword>
<evidence type="ECO:0000256" key="4">
    <source>
        <dbReference type="ARBA" id="ARBA00022475"/>
    </source>
</evidence>
<dbReference type="InterPro" id="IPR042196">
    <property type="entry name" value="FHIPEP_4"/>
</dbReference>
<dbReference type="PIRSF" id="PIRSF005419">
    <property type="entry name" value="FlhA"/>
    <property type="match status" value="1"/>
</dbReference>
<dbReference type="PANTHER" id="PTHR30161">
    <property type="entry name" value="FLAGELLAR EXPORT PROTEIN, MEMBRANE FLHA SUBUNIT-RELATED"/>
    <property type="match status" value="1"/>
</dbReference>
<keyword evidence="3" id="KW-0813">Transport</keyword>
<dbReference type="RefSeq" id="WP_302077401.1">
    <property type="nucleotide sequence ID" value="NZ_JAUKWQ010000004.1"/>
</dbReference>
<comment type="subcellular location">
    <subcellularLocation>
        <location evidence="1">Cell inner membrane</location>
        <topology evidence="1">Multi-pass membrane protein</topology>
    </subcellularLocation>
</comment>
<dbReference type="PANTHER" id="PTHR30161:SF2">
    <property type="entry name" value="INVASION PROTEIN INVA"/>
    <property type="match status" value="1"/>
</dbReference>
<dbReference type="Gene3D" id="1.10.8.540">
    <property type="entry name" value="FHIPEP family, domain 3"/>
    <property type="match status" value="1"/>
</dbReference>
<comment type="similarity">
    <text evidence="2">Belongs to the FHIPEP (flagella/HR/invasion proteins export pore) family.</text>
</comment>
<reference evidence="10" key="1">
    <citation type="journal article" date="2015" name="Int. J. Syst. Evol. Microbiol.">
        <title>Rhizobium oryzicola sp. nov., potential plant-growth-promoting endophytic bacteria isolated from rice roots.</title>
        <authorList>
            <person name="Zhang X.X."/>
            <person name="Gao J.S."/>
            <person name="Cao Y.H."/>
            <person name="Sheirdil R.A."/>
            <person name="Wang X.C."/>
            <person name="Zhang L."/>
        </authorList>
    </citation>
    <scope>NUCLEOTIDE SEQUENCE</scope>
    <source>
        <strain evidence="10">05753</strain>
    </source>
</reference>
<feature type="transmembrane region" description="Helical" evidence="9">
    <location>
        <begin position="104"/>
        <end position="127"/>
    </location>
</feature>
<feature type="transmembrane region" description="Helical" evidence="9">
    <location>
        <begin position="237"/>
        <end position="255"/>
    </location>
</feature>
<evidence type="ECO:0000256" key="7">
    <source>
        <dbReference type="ARBA" id="ARBA00022989"/>
    </source>
</evidence>
<evidence type="ECO:0000256" key="5">
    <source>
        <dbReference type="ARBA" id="ARBA00022519"/>
    </source>
</evidence>
<organism evidence="10 11">
    <name type="scientific">Rhizobium oryzicola</name>
    <dbReference type="NCBI Taxonomy" id="1232668"/>
    <lineage>
        <taxon>Bacteria</taxon>
        <taxon>Pseudomonadati</taxon>
        <taxon>Pseudomonadota</taxon>
        <taxon>Alphaproteobacteria</taxon>
        <taxon>Hyphomicrobiales</taxon>
        <taxon>Rhizobiaceae</taxon>
        <taxon>Rhizobium/Agrobacterium group</taxon>
        <taxon>Rhizobium</taxon>
    </lineage>
</organism>
<feature type="transmembrane region" description="Helical" evidence="9">
    <location>
        <begin position="69"/>
        <end position="92"/>
    </location>
</feature>
<dbReference type="InterPro" id="IPR042193">
    <property type="entry name" value="FHIPEP_3"/>
</dbReference>
<dbReference type="Gene3D" id="3.40.50.12790">
    <property type="entry name" value="FHIPEP family, domain 4"/>
    <property type="match status" value="1"/>
</dbReference>
<evidence type="ECO:0000256" key="6">
    <source>
        <dbReference type="ARBA" id="ARBA00022692"/>
    </source>
</evidence>
<keyword evidence="5" id="KW-0997">Cell inner membrane</keyword>
<dbReference type="InterPro" id="IPR001712">
    <property type="entry name" value="T3SS_FHIPEP"/>
</dbReference>